<dbReference type="InterPro" id="IPR045584">
    <property type="entry name" value="Pilin-like"/>
</dbReference>
<organism evidence="2 3">
    <name type="scientific">SAR324 cluster bacterium</name>
    <dbReference type="NCBI Taxonomy" id="2024889"/>
    <lineage>
        <taxon>Bacteria</taxon>
        <taxon>Deltaproteobacteria</taxon>
        <taxon>SAR324 cluster</taxon>
    </lineage>
</organism>
<gene>
    <name evidence="2" type="ORF">COB67_03695</name>
</gene>
<dbReference type="SUPFAM" id="SSF54523">
    <property type="entry name" value="Pili subunits"/>
    <property type="match status" value="1"/>
</dbReference>
<feature type="transmembrane region" description="Helical" evidence="1">
    <location>
        <begin position="12"/>
        <end position="32"/>
    </location>
</feature>
<dbReference type="NCBIfam" id="TIGR02532">
    <property type="entry name" value="IV_pilin_GFxxxE"/>
    <property type="match status" value="1"/>
</dbReference>
<accession>A0A2A4T8G4</accession>
<protein>
    <recommendedName>
        <fullName evidence="4">Type II secretion system protein J</fullName>
    </recommendedName>
</protein>
<sequence>MKPLKSTFSSGFTLLELLITLTLFAAIMGVLLDTFFQFKQQNDRIESILTLRQEVRILEKILREDLQAAVYLKKFMSNPDRDDRKSGLFGINNSAGEQELDSIHMHVHRPSRFHRSLPPEKDPELHEVSFFMEETESDTFAFRRREEYYIDPDITEGDEGESITHTISQRVISFDLKYFSKNQDEALEEWDSSEITAGQDPLPAGLKVTLVLEDAKGEKMTTAFQINLHPQMGEDVTWEKK</sequence>
<dbReference type="EMBL" id="NVSR01000012">
    <property type="protein sequence ID" value="PCI29589.1"/>
    <property type="molecule type" value="Genomic_DNA"/>
</dbReference>
<dbReference type="Proteomes" id="UP000218113">
    <property type="component" value="Unassembled WGS sequence"/>
</dbReference>
<proteinExistence type="predicted"/>
<keyword evidence="1" id="KW-0812">Transmembrane</keyword>
<name>A0A2A4T8G4_9DELT</name>
<dbReference type="PROSITE" id="PS00409">
    <property type="entry name" value="PROKAR_NTER_METHYL"/>
    <property type="match status" value="1"/>
</dbReference>
<keyword evidence="1" id="KW-0472">Membrane</keyword>
<evidence type="ECO:0008006" key="4">
    <source>
        <dbReference type="Google" id="ProtNLM"/>
    </source>
</evidence>
<reference evidence="3" key="1">
    <citation type="submission" date="2017-08" db="EMBL/GenBank/DDBJ databases">
        <title>A dynamic microbial community with high functional redundancy inhabits the cold, oxic subseafloor aquifer.</title>
        <authorList>
            <person name="Tully B.J."/>
            <person name="Wheat C.G."/>
            <person name="Glazer B.T."/>
            <person name="Huber J.A."/>
        </authorList>
    </citation>
    <scope>NUCLEOTIDE SEQUENCE [LARGE SCALE GENOMIC DNA]</scope>
</reference>
<evidence type="ECO:0000313" key="3">
    <source>
        <dbReference type="Proteomes" id="UP000218113"/>
    </source>
</evidence>
<keyword evidence="1" id="KW-1133">Transmembrane helix</keyword>
<evidence type="ECO:0000256" key="1">
    <source>
        <dbReference type="SAM" id="Phobius"/>
    </source>
</evidence>
<dbReference type="InterPro" id="IPR012902">
    <property type="entry name" value="N_methyl_site"/>
</dbReference>
<evidence type="ECO:0000313" key="2">
    <source>
        <dbReference type="EMBL" id="PCI29589.1"/>
    </source>
</evidence>
<comment type="caution">
    <text evidence="2">The sequence shown here is derived from an EMBL/GenBank/DDBJ whole genome shotgun (WGS) entry which is preliminary data.</text>
</comment>
<dbReference type="AlphaFoldDB" id="A0A2A4T8G4"/>